<keyword evidence="2" id="KW-1133">Transmembrane helix</keyword>
<gene>
    <name evidence="3" type="primary">dltD</name>
    <name evidence="3" type="ORF">H5R63_07305</name>
</gene>
<keyword evidence="2" id="KW-0812">Transmembrane</keyword>
<name>A0A7W3YCU0_9LACO</name>
<evidence type="ECO:0000256" key="1">
    <source>
        <dbReference type="PIRNR" id="PIRNR021438"/>
    </source>
</evidence>
<comment type="pathway">
    <text evidence="1">Cell wall biogenesis; lipoteichoic acid biosynthesis.</text>
</comment>
<dbReference type="UniPathway" id="UPA00556"/>
<sequence>MTNRKRLWYIFGPVILAFVLILILFTMPLGSHYSAKTEQRAAASLSPVIFKNQKIKQQALSNKNTRYVPFFGSSELRRFDNFHPSIMAARYHNYTPFLLGQRGAQSLPQFFNITTMEDQLRDKKAVYIISPQWFVKSGILPPAFKYYNGELADLTWLKKANPKSPYDRYVAKRLLQMIGNNGTVADNAAKIAQGKPLSGWDRTVLNFRLTLLQHQDVLFSGLQLDNNYDRFIKPKVNKLPAKYNEGQLHKMAINQAAKDTDNNRFHVKNSFYTKNVKPHLKKLENSQRHFNYNQSPEYGDLQVVLNQFKNNNTSVMFVIPPVNGRWEAYTGMDMQMYYRTVNKIKFQLQQQGFNNILDLSHDGNKPYFMEDTIHIGYAGWVKFDSATSKFIEHQQPQPRYRLSNKFLTQKWVNLIPTQQNLNQFKVQELGK</sequence>
<comment type="caution">
    <text evidence="3">The sequence shown here is derived from an EMBL/GenBank/DDBJ whole genome shotgun (WGS) entry which is preliminary data.</text>
</comment>
<dbReference type="Pfam" id="PF04914">
    <property type="entry name" value="DltD"/>
    <property type="match status" value="1"/>
</dbReference>
<dbReference type="PIRSF" id="PIRSF021438">
    <property type="entry name" value="DltD"/>
    <property type="match status" value="1"/>
</dbReference>
<dbReference type="PANTHER" id="PTHR40039">
    <property type="entry name" value="PROTEIN DLTD"/>
    <property type="match status" value="1"/>
</dbReference>
<evidence type="ECO:0000313" key="4">
    <source>
        <dbReference type="Proteomes" id="UP000518255"/>
    </source>
</evidence>
<organism evidence="3 4">
    <name type="scientific">Limosilactobacillus fastidiosus</name>
    <dbReference type="NCBI Taxonomy" id="2759855"/>
    <lineage>
        <taxon>Bacteria</taxon>
        <taxon>Bacillati</taxon>
        <taxon>Bacillota</taxon>
        <taxon>Bacilli</taxon>
        <taxon>Lactobacillales</taxon>
        <taxon>Lactobacillaceae</taxon>
        <taxon>Limosilactobacillus</taxon>
    </lineage>
</organism>
<dbReference type="GO" id="GO:0070395">
    <property type="term" value="P:lipoteichoic acid biosynthetic process"/>
    <property type="evidence" value="ECO:0007669"/>
    <property type="project" value="UniProtKB-UniRule"/>
</dbReference>
<dbReference type="RefSeq" id="WP_182581450.1">
    <property type="nucleotide sequence ID" value="NZ_JACIUY010000063.1"/>
</dbReference>
<protein>
    <recommendedName>
        <fullName evidence="1">Protein DltD</fullName>
    </recommendedName>
</protein>
<keyword evidence="1 2" id="KW-0472">Membrane</keyword>
<dbReference type="AlphaFoldDB" id="A0A7W3YCU0"/>
<reference evidence="3 4" key="1">
    <citation type="submission" date="2020-07" db="EMBL/GenBank/DDBJ databases">
        <title>Description of Limosilactobacillus balticus sp. nov., Limosilactobacillus agrestis sp. nov., Limosilactobacillus albertensis sp. nov., Limosilactobacillus rudii sp. nov., Limosilactobacillus fastidiosus sp. nov., five novel Limosilactobacillus species isolated from the vertebrate gastrointestinal tract, and proposal of 6 subspecies of Limosilactobacillus reuteri adapted to the gastrointestinal tract of specific vertebrate hosts.</title>
        <authorList>
            <person name="Li F."/>
            <person name="Cheng C."/>
            <person name="Zheng J."/>
            <person name="Quevedo R.M."/>
            <person name="Li J."/>
            <person name="Roos S."/>
            <person name="Gaenzle M.G."/>
            <person name="Walter J."/>
        </authorList>
    </citation>
    <scope>NUCLEOTIDE SEQUENCE [LARGE SCALE GENOMIC DNA]</scope>
    <source>
        <strain evidence="3 4">WF-MA3-C</strain>
    </source>
</reference>
<proteinExistence type="inferred from homology"/>
<dbReference type="InterPro" id="IPR006998">
    <property type="entry name" value="DltD"/>
</dbReference>
<dbReference type="InterPro" id="IPR023896">
    <property type="entry name" value="LTA_DltD"/>
</dbReference>
<keyword evidence="1" id="KW-1003">Cell membrane</keyword>
<dbReference type="NCBIfam" id="TIGR04092">
    <property type="entry name" value="LTA_DltD"/>
    <property type="match status" value="1"/>
</dbReference>
<feature type="transmembrane region" description="Helical" evidence="2">
    <location>
        <begin position="7"/>
        <end position="30"/>
    </location>
</feature>
<accession>A0A7W3YCU0</accession>
<dbReference type="Proteomes" id="UP000518255">
    <property type="component" value="Unassembled WGS sequence"/>
</dbReference>
<dbReference type="EMBL" id="JACIUY010000063">
    <property type="protein sequence ID" value="MBB1086580.1"/>
    <property type="molecule type" value="Genomic_DNA"/>
</dbReference>
<dbReference type="PANTHER" id="PTHR40039:SF1">
    <property type="entry name" value="PROTEIN DLTD"/>
    <property type="match status" value="1"/>
</dbReference>
<comment type="similarity">
    <text evidence="1">Belongs to the DltD family.</text>
</comment>
<dbReference type="GO" id="GO:0005886">
    <property type="term" value="C:plasma membrane"/>
    <property type="evidence" value="ECO:0007669"/>
    <property type="project" value="UniProtKB-UniRule"/>
</dbReference>
<evidence type="ECO:0000256" key="2">
    <source>
        <dbReference type="SAM" id="Phobius"/>
    </source>
</evidence>
<evidence type="ECO:0000313" key="3">
    <source>
        <dbReference type="EMBL" id="MBB1086580.1"/>
    </source>
</evidence>